<dbReference type="CDD" id="cd00756">
    <property type="entry name" value="MoaE"/>
    <property type="match status" value="1"/>
</dbReference>
<gene>
    <name evidence="5" type="ORF">HOLleu_28998</name>
</gene>
<comment type="catalytic activity">
    <reaction evidence="4">
        <text>2 [molybdopterin-synthase sulfur-carrier protein]-C-terminal-Gly-aminoethanethioate + cyclic pyranopterin phosphate + H2O = molybdopterin + 2 [molybdopterin-synthase sulfur-carrier protein]-C-terminal Gly-Gly + 2 H(+)</text>
        <dbReference type="Rhea" id="RHEA:26333"/>
        <dbReference type="Rhea" id="RHEA-COMP:12202"/>
        <dbReference type="Rhea" id="RHEA-COMP:19907"/>
        <dbReference type="ChEBI" id="CHEBI:15377"/>
        <dbReference type="ChEBI" id="CHEBI:15378"/>
        <dbReference type="ChEBI" id="CHEBI:58698"/>
        <dbReference type="ChEBI" id="CHEBI:59648"/>
        <dbReference type="ChEBI" id="CHEBI:90778"/>
        <dbReference type="ChEBI" id="CHEBI:232372"/>
        <dbReference type="EC" id="2.8.1.12"/>
    </reaction>
</comment>
<dbReference type="Gene3D" id="3.90.1170.40">
    <property type="entry name" value="Molybdopterin biosynthesis MoaE subunit"/>
    <property type="match status" value="1"/>
</dbReference>
<comment type="function">
    <text evidence="4">Catalytic subunit of the molybdopterin synthase complex, a complex that catalyzes the conversion of precursor Z into molybdopterin. Acts by mediating the incorporation of 2 sulfur atoms from thiocarboxylated MOCS2A into precursor Z to generate a dithiolene group.</text>
</comment>
<dbReference type="PANTHER" id="PTHR23404">
    <property type="entry name" value="MOLYBDOPTERIN SYNTHASE RELATED"/>
    <property type="match status" value="1"/>
</dbReference>
<dbReference type="Pfam" id="PF02391">
    <property type="entry name" value="MoaE"/>
    <property type="match status" value="1"/>
</dbReference>
<dbReference type="Proteomes" id="UP001152320">
    <property type="component" value="Chromosome 14"/>
</dbReference>
<dbReference type="InterPro" id="IPR036563">
    <property type="entry name" value="MoaE_sf"/>
</dbReference>
<comment type="subunit">
    <text evidence="4">Heterotetramer; composed of 2 small (MOCS2A) and 2 large (MOCS2B) subunits.</text>
</comment>
<reference evidence="5" key="1">
    <citation type="submission" date="2021-10" db="EMBL/GenBank/DDBJ databases">
        <title>Tropical sea cucumber genome reveals ecological adaptation and Cuvierian tubules defense mechanism.</title>
        <authorList>
            <person name="Chen T."/>
        </authorList>
    </citation>
    <scope>NUCLEOTIDE SEQUENCE</scope>
    <source>
        <strain evidence="5">Nanhai2018</strain>
        <tissue evidence="5">Muscle</tissue>
    </source>
</reference>
<sequence>MTSDQVLIKLSSSVLSLDEATQFTTLPECGAVSVFIGITRDNCNGKTVLHLEYEAYEAMAVKEIQKICDHMLKTWDVRRIAVFHRLGYVPITEASVVIAVSSPHRKASLEAVEYCIDTLKATVPIWKKELYKEGDWIWKTNKECSWSKDAAS</sequence>
<keyword evidence="3 4" id="KW-0501">Molybdenum cofactor biosynthesis</keyword>
<comment type="subcellular location">
    <subcellularLocation>
        <location evidence="4">Cytoplasm</location>
    </subcellularLocation>
</comment>
<evidence type="ECO:0000256" key="4">
    <source>
        <dbReference type="HAMAP-Rule" id="MF_03052"/>
    </source>
</evidence>
<feature type="binding site" evidence="4">
    <location>
        <begin position="104"/>
        <end position="105"/>
    </location>
    <ligand>
        <name>substrate</name>
    </ligand>
</feature>
<keyword evidence="1 4" id="KW-0963">Cytoplasm</keyword>
<comment type="caution">
    <text evidence="5">The sequence shown here is derived from an EMBL/GenBank/DDBJ whole genome shotgun (WGS) entry which is preliminary data.</text>
</comment>
<dbReference type="GO" id="GO:0006777">
    <property type="term" value="P:Mo-molybdopterin cofactor biosynthetic process"/>
    <property type="evidence" value="ECO:0007669"/>
    <property type="project" value="UniProtKB-UniRule"/>
</dbReference>
<evidence type="ECO:0000256" key="1">
    <source>
        <dbReference type="ARBA" id="ARBA00022490"/>
    </source>
</evidence>
<evidence type="ECO:0000256" key="3">
    <source>
        <dbReference type="ARBA" id="ARBA00023150"/>
    </source>
</evidence>
<evidence type="ECO:0000313" key="6">
    <source>
        <dbReference type="Proteomes" id="UP001152320"/>
    </source>
</evidence>
<feature type="binding site" evidence="4">
    <location>
        <position position="120"/>
    </location>
    <ligand>
        <name>substrate</name>
    </ligand>
</feature>
<accession>A0A9Q1BMT8</accession>
<dbReference type="EMBL" id="JAIZAY010000014">
    <property type="protein sequence ID" value="KAJ8029567.1"/>
    <property type="molecule type" value="Genomic_DNA"/>
</dbReference>
<dbReference type="InterPro" id="IPR003448">
    <property type="entry name" value="Mopterin_biosynth_MoaE"/>
</dbReference>
<dbReference type="AlphaFoldDB" id="A0A9Q1BMT8"/>
<comment type="pathway">
    <text evidence="4">Cofactor biosynthesis; molybdopterin biosynthesis.</text>
</comment>
<organism evidence="5 6">
    <name type="scientific">Holothuria leucospilota</name>
    <name type="common">Black long sea cucumber</name>
    <name type="synonym">Mertensiothuria leucospilota</name>
    <dbReference type="NCBI Taxonomy" id="206669"/>
    <lineage>
        <taxon>Eukaryota</taxon>
        <taxon>Metazoa</taxon>
        <taxon>Echinodermata</taxon>
        <taxon>Eleutherozoa</taxon>
        <taxon>Echinozoa</taxon>
        <taxon>Holothuroidea</taxon>
        <taxon>Aspidochirotacea</taxon>
        <taxon>Aspidochirotida</taxon>
        <taxon>Holothuriidae</taxon>
        <taxon>Holothuria</taxon>
    </lineage>
</organism>
<keyword evidence="2 4" id="KW-0808">Transferase</keyword>
<dbReference type="InterPro" id="IPR028888">
    <property type="entry name" value="MOCS2B_euk"/>
</dbReference>
<dbReference type="OrthoDB" id="5531344at2759"/>
<feature type="binding site" evidence="4">
    <location>
        <begin position="127"/>
        <end position="129"/>
    </location>
    <ligand>
        <name>substrate</name>
    </ligand>
</feature>
<dbReference type="SUPFAM" id="SSF54690">
    <property type="entry name" value="Molybdopterin synthase subunit MoaE"/>
    <property type="match status" value="1"/>
</dbReference>
<name>A0A9Q1BMT8_HOLLE</name>
<dbReference type="GO" id="GO:0030366">
    <property type="term" value="F:molybdopterin synthase activity"/>
    <property type="evidence" value="ECO:0007669"/>
    <property type="project" value="UniProtKB-UniRule"/>
</dbReference>
<keyword evidence="6" id="KW-1185">Reference proteome</keyword>
<dbReference type="GO" id="GO:1990140">
    <property type="term" value="C:molybdopterin synthase complex"/>
    <property type="evidence" value="ECO:0007669"/>
    <property type="project" value="UniProtKB-UniRule"/>
</dbReference>
<dbReference type="EC" id="2.8.1.12" evidence="4"/>
<evidence type="ECO:0000313" key="5">
    <source>
        <dbReference type="EMBL" id="KAJ8029567.1"/>
    </source>
</evidence>
<comment type="similarity">
    <text evidence="4">Belongs to the MoaE family. MOCS2B subfamily.</text>
</comment>
<dbReference type="HAMAP" id="MF_03052">
    <property type="entry name" value="MOC2B"/>
    <property type="match status" value="1"/>
</dbReference>
<dbReference type="FunFam" id="3.90.1170.40:FF:000002">
    <property type="entry name" value="Molybdopterin synthase catalytic subunit"/>
    <property type="match status" value="1"/>
</dbReference>
<proteinExistence type="inferred from homology"/>
<evidence type="ECO:0000256" key="2">
    <source>
        <dbReference type="ARBA" id="ARBA00022679"/>
    </source>
</evidence>
<protein>
    <recommendedName>
        <fullName evidence="4">Molybdopterin synthase catalytic subunit</fullName>
        <ecNumber evidence="4">2.8.1.12</ecNumber>
    </recommendedName>
    <alternativeName>
        <fullName evidence="4">Molybdenum cofactor synthesis protein 2 large subunit</fullName>
    </alternativeName>
    <alternativeName>
        <fullName evidence="4">Molybdenum cofactor synthesis protein 2B</fullName>
        <shortName evidence="4">MOCS2B</shortName>
    </alternativeName>
</protein>